<accession>A0A1Y2H4K3</accession>
<reference evidence="2 3" key="1">
    <citation type="submission" date="2016-07" db="EMBL/GenBank/DDBJ databases">
        <title>Pervasive Adenine N6-methylation of Active Genes in Fungi.</title>
        <authorList>
            <consortium name="DOE Joint Genome Institute"/>
            <person name="Mondo S.J."/>
            <person name="Dannebaum R.O."/>
            <person name="Kuo R.C."/>
            <person name="Labutti K."/>
            <person name="Haridas S."/>
            <person name="Kuo A."/>
            <person name="Salamov A."/>
            <person name="Ahrendt S.R."/>
            <person name="Lipzen A."/>
            <person name="Sullivan W."/>
            <person name="Andreopoulos W.B."/>
            <person name="Clum A."/>
            <person name="Lindquist E."/>
            <person name="Daum C."/>
            <person name="Ramamoorthy G.K."/>
            <person name="Gryganskyi A."/>
            <person name="Culley D."/>
            <person name="Magnuson J.K."/>
            <person name="James T.Y."/>
            <person name="O'Malley M.A."/>
            <person name="Stajich J.E."/>
            <person name="Spatafora J.W."/>
            <person name="Visel A."/>
            <person name="Grigoriev I.V."/>
        </authorList>
    </citation>
    <scope>NUCLEOTIDE SEQUENCE [LARGE SCALE GENOMIC DNA]</scope>
    <source>
        <strain evidence="2 3">NRRL 3116</strain>
    </source>
</reference>
<protein>
    <submittedName>
        <fullName evidence="2">Uncharacterized protein</fullName>
    </submittedName>
</protein>
<dbReference type="InParanoid" id="A0A1Y2H4K3"/>
<sequence length="387" mass="42375">MAPPKKEKLPTMRELQDLLAALDAGGDLSIGGTDRESGNLDDLYKDSYFHAILHRTIKLESILVSTSPPISSLSLETEVPQSSINCNSTTESLPLSSSSTVPAPATQGFPKGTSHQFDVLTLPEECSWGDDHESLAQRLLIRPGYATVLTALLSAPSTPLPGAEKTLDTQSIFLATGSPGIGKSCLAYYLFYKLFEAGHDVVISDSLFTNAFVDRTYYSCYSPHLERHPAILQAITASSITAAATTAKAPKEKRTWWICDDGFLPVKGTKCNVLVTCTTAQTGQYINTIRRKNKLPMPVQFQISKWTIDEIKAGLIVSLASTLPHSSAEPTIPKEQEAVLETLCKEYKGCPRSIFAWVMENWTDGVTPQSENTTERTKTKRKTKKRA</sequence>
<dbReference type="EMBL" id="MCFF01000001">
    <property type="protein sequence ID" value="ORZ28643.1"/>
    <property type="molecule type" value="Genomic_DNA"/>
</dbReference>
<keyword evidence="3" id="KW-1185">Reference proteome</keyword>
<dbReference type="GeneID" id="33571383"/>
<dbReference type="AlphaFoldDB" id="A0A1Y2H4K3"/>
<proteinExistence type="predicted"/>
<evidence type="ECO:0000313" key="3">
    <source>
        <dbReference type="Proteomes" id="UP000193648"/>
    </source>
</evidence>
<evidence type="ECO:0000313" key="2">
    <source>
        <dbReference type="EMBL" id="ORZ28643.1"/>
    </source>
</evidence>
<dbReference type="RefSeq" id="XP_021886316.1">
    <property type="nucleotide sequence ID" value="XM_022029540.1"/>
</dbReference>
<gene>
    <name evidence="2" type="ORF">BCR41DRAFT_417785</name>
</gene>
<name>A0A1Y2H4K3_9FUNG</name>
<feature type="compositionally biased region" description="Basic residues" evidence="1">
    <location>
        <begin position="378"/>
        <end position="387"/>
    </location>
</feature>
<dbReference type="OrthoDB" id="2380148at2759"/>
<evidence type="ECO:0000256" key="1">
    <source>
        <dbReference type="SAM" id="MobiDB-lite"/>
    </source>
</evidence>
<comment type="caution">
    <text evidence="2">The sequence shown here is derived from an EMBL/GenBank/DDBJ whole genome shotgun (WGS) entry which is preliminary data.</text>
</comment>
<dbReference type="Proteomes" id="UP000193648">
    <property type="component" value="Unassembled WGS sequence"/>
</dbReference>
<feature type="region of interest" description="Disordered" evidence="1">
    <location>
        <begin position="366"/>
        <end position="387"/>
    </location>
</feature>
<organism evidence="2 3">
    <name type="scientific">Lobosporangium transversale</name>
    <dbReference type="NCBI Taxonomy" id="64571"/>
    <lineage>
        <taxon>Eukaryota</taxon>
        <taxon>Fungi</taxon>
        <taxon>Fungi incertae sedis</taxon>
        <taxon>Mucoromycota</taxon>
        <taxon>Mortierellomycotina</taxon>
        <taxon>Mortierellomycetes</taxon>
        <taxon>Mortierellales</taxon>
        <taxon>Mortierellaceae</taxon>
        <taxon>Lobosporangium</taxon>
    </lineage>
</organism>